<protein>
    <submittedName>
        <fullName evidence="1">Uncharacterized protein</fullName>
    </submittedName>
</protein>
<accession>A0A4C1X2N8</accession>
<evidence type="ECO:0000313" key="1">
    <source>
        <dbReference type="EMBL" id="GBP57380.1"/>
    </source>
</evidence>
<dbReference type="OrthoDB" id="425681at2759"/>
<gene>
    <name evidence="1" type="ORF">EVAR_27411_1</name>
</gene>
<dbReference type="AlphaFoldDB" id="A0A4C1X2N8"/>
<dbReference type="Proteomes" id="UP000299102">
    <property type="component" value="Unassembled WGS sequence"/>
</dbReference>
<keyword evidence="2" id="KW-1185">Reference proteome</keyword>
<proteinExistence type="predicted"/>
<reference evidence="1 2" key="1">
    <citation type="journal article" date="2019" name="Commun. Biol.">
        <title>The bagworm genome reveals a unique fibroin gene that provides high tensile strength.</title>
        <authorList>
            <person name="Kono N."/>
            <person name="Nakamura H."/>
            <person name="Ohtoshi R."/>
            <person name="Tomita M."/>
            <person name="Numata K."/>
            <person name="Arakawa K."/>
        </authorList>
    </citation>
    <scope>NUCLEOTIDE SEQUENCE [LARGE SCALE GENOMIC DNA]</scope>
</reference>
<comment type="caution">
    <text evidence="1">The sequence shown here is derived from an EMBL/GenBank/DDBJ whole genome shotgun (WGS) entry which is preliminary data.</text>
</comment>
<dbReference type="EMBL" id="BGZK01000714">
    <property type="protein sequence ID" value="GBP57380.1"/>
    <property type="molecule type" value="Genomic_DNA"/>
</dbReference>
<name>A0A4C1X2N8_EUMVA</name>
<organism evidence="1 2">
    <name type="scientific">Eumeta variegata</name>
    <name type="common">Bagworm moth</name>
    <name type="synonym">Eumeta japonica</name>
    <dbReference type="NCBI Taxonomy" id="151549"/>
    <lineage>
        <taxon>Eukaryota</taxon>
        <taxon>Metazoa</taxon>
        <taxon>Ecdysozoa</taxon>
        <taxon>Arthropoda</taxon>
        <taxon>Hexapoda</taxon>
        <taxon>Insecta</taxon>
        <taxon>Pterygota</taxon>
        <taxon>Neoptera</taxon>
        <taxon>Endopterygota</taxon>
        <taxon>Lepidoptera</taxon>
        <taxon>Glossata</taxon>
        <taxon>Ditrysia</taxon>
        <taxon>Tineoidea</taxon>
        <taxon>Psychidae</taxon>
        <taxon>Oiketicinae</taxon>
        <taxon>Eumeta</taxon>
    </lineage>
</organism>
<sequence length="285" mass="32760">MKNGEVRFGNLNVCGGMDDKIDDVCELMKYRRLNISYVNETIRKCGAIKRGSFQTYWSDVEPANEDDAKDTLIYLDEKLQDQNFKDEYVERFKDSLGAFKKQAKNFFEYGEKARNNSKTSSIHVIKHDDVHLLNEENNVKWRWKNYDESVFACENTVADDNVTATKYMIEGGNESEITMDEVMIALKCMKIGKAVRYDRVSLEMLGGGGGTVASLFYQLLNKCRKRYLIIGVKQSLYHSGKKKRSRQRFSNRCLKMRRNGSSKEWYGSVCFAVDLSGALPCPPDE</sequence>
<evidence type="ECO:0000313" key="2">
    <source>
        <dbReference type="Proteomes" id="UP000299102"/>
    </source>
</evidence>